<feature type="modified residue" description="N6-(pyridoxal phosphate)lysine" evidence="2 3">
    <location>
        <position position="57"/>
    </location>
</feature>
<keyword evidence="7" id="KW-1185">Reference proteome</keyword>
<evidence type="ECO:0000256" key="1">
    <source>
        <dbReference type="ARBA" id="ARBA00022898"/>
    </source>
</evidence>
<evidence type="ECO:0000256" key="3">
    <source>
        <dbReference type="PIRSR" id="PIRSR004848-1"/>
    </source>
</evidence>
<dbReference type="NCBIfam" id="TIGR00044">
    <property type="entry name" value="YggS family pyridoxal phosphate-dependent enzyme"/>
    <property type="match status" value="1"/>
</dbReference>
<dbReference type="EMBL" id="CP000230">
    <property type="protein sequence ID" value="ABC21942.1"/>
    <property type="molecule type" value="Genomic_DNA"/>
</dbReference>
<protein>
    <recommendedName>
        <fullName evidence="2">Pyridoxal phosphate homeostasis protein</fullName>
        <shortName evidence="2">PLP homeostasis protein</shortName>
    </recommendedName>
</protein>
<dbReference type="PIRSF" id="PIRSF004848">
    <property type="entry name" value="YBL036c_PLPDEIII"/>
    <property type="match status" value="1"/>
</dbReference>
<dbReference type="RefSeq" id="WP_011388896.1">
    <property type="nucleotide sequence ID" value="NC_007643.1"/>
</dbReference>
<dbReference type="InterPro" id="IPR029066">
    <property type="entry name" value="PLP-binding_barrel"/>
</dbReference>
<dbReference type="EnsemblBacteria" id="ABC21942">
    <property type="protein sequence ID" value="ABC21942"/>
    <property type="gene ID" value="Rru_A1141"/>
</dbReference>
<keyword evidence="1 2" id="KW-0663">Pyridoxal phosphate</keyword>
<dbReference type="InterPro" id="IPR001608">
    <property type="entry name" value="Ala_racemase_N"/>
</dbReference>
<dbReference type="HOGENOM" id="CLU_059988_1_0_5"/>
<dbReference type="PATRIC" id="fig|269796.9.peg.1201"/>
<dbReference type="HAMAP" id="MF_02087">
    <property type="entry name" value="PLP_homeostasis"/>
    <property type="match status" value="1"/>
</dbReference>
<dbReference type="AlphaFoldDB" id="Q2RVA3"/>
<dbReference type="Pfam" id="PF01168">
    <property type="entry name" value="Ala_racemase_N"/>
    <property type="match status" value="1"/>
</dbReference>
<dbReference type="PANTHER" id="PTHR10146">
    <property type="entry name" value="PROLINE SYNTHETASE CO-TRANSCRIBED BACTERIAL HOMOLOG PROTEIN"/>
    <property type="match status" value="1"/>
</dbReference>
<evidence type="ECO:0000313" key="7">
    <source>
        <dbReference type="Proteomes" id="UP000001929"/>
    </source>
</evidence>
<dbReference type="PANTHER" id="PTHR10146:SF14">
    <property type="entry name" value="PYRIDOXAL PHOSPHATE HOMEOSTASIS PROTEIN"/>
    <property type="match status" value="1"/>
</dbReference>
<dbReference type="STRING" id="269796.Rru_A1141"/>
<evidence type="ECO:0000313" key="6">
    <source>
        <dbReference type="EMBL" id="ABC21942.1"/>
    </source>
</evidence>
<evidence type="ECO:0000256" key="4">
    <source>
        <dbReference type="RuleBase" id="RU004514"/>
    </source>
</evidence>
<comment type="function">
    <text evidence="2">Pyridoxal 5'-phosphate (PLP)-binding protein, which is involved in PLP homeostasis.</text>
</comment>
<sequence>MTDSLTVDLSEEDVARFGTDPARAFAANLLTVRDRIASACRRCGRQPEEVRLLPVTKTVPAPLLRLAFAAGLSDFAENKLQEARDKQVELADLAIRWSIIGHLQTNKVKYLVRFAAEFHALDSLRLAEEMNRRLDAQGRDLDVFVQVNTSGEASKYGLPPAEVIPFVERLADYPRLKPRGLMTLAIFSADTDRVRTCFRLLRALRDQTATLHPGMTQLSMGMSGDYEAAIEEGADVVRVGQAIFGPRPTADAFYWPGLIPPPDQQKSGNAP</sequence>
<name>Q2RVA3_RHORT</name>
<dbReference type="Gene3D" id="3.20.20.10">
    <property type="entry name" value="Alanine racemase"/>
    <property type="match status" value="1"/>
</dbReference>
<evidence type="ECO:0000256" key="2">
    <source>
        <dbReference type="HAMAP-Rule" id="MF_02087"/>
    </source>
</evidence>
<organism evidence="6 7">
    <name type="scientific">Rhodospirillum rubrum (strain ATCC 11170 / ATH 1.1.1 / DSM 467 / LMG 4362 / NCIMB 8255 / S1)</name>
    <dbReference type="NCBI Taxonomy" id="269796"/>
    <lineage>
        <taxon>Bacteria</taxon>
        <taxon>Pseudomonadati</taxon>
        <taxon>Pseudomonadota</taxon>
        <taxon>Alphaproteobacteria</taxon>
        <taxon>Rhodospirillales</taxon>
        <taxon>Rhodospirillaceae</taxon>
        <taxon>Rhodospirillum</taxon>
    </lineage>
</organism>
<comment type="cofactor">
    <cofactor evidence="3">
        <name>pyridoxal 5'-phosphate</name>
        <dbReference type="ChEBI" id="CHEBI:597326"/>
    </cofactor>
</comment>
<dbReference type="PhylomeDB" id="Q2RVA3"/>
<reference evidence="6 7" key="1">
    <citation type="journal article" date="2011" name="Stand. Genomic Sci.">
        <title>Complete genome sequence of Rhodospirillum rubrum type strain (S1).</title>
        <authorList>
            <person name="Munk A.C."/>
            <person name="Copeland A."/>
            <person name="Lucas S."/>
            <person name="Lapidus A."/>
            <person name="Del Rio T.G."/>
            <person name="Barry K."/>
            <person name="Detter J.C."/>
            <person name="Hammon N."/>
            <person name="Israni S."/>
            <person name="Pitluck S."/>
            <person name="Brettin T."/>
            <person name="Bruce D."/>
            <person name="Han C."/>
            <person name="Tapia R."/>
            <person name="Gilna P."/>
            <person name="Schmutz J."/>
            <person name="Larimer F."/>
            <person name="Land M."/>
            <person name="Kyrpides N.C."/>
            <person name="Mavromatis K."/>
            <person name="Richardson P."/>
            <person name="Rohde M."/>
            <person name="Goker M."/>
            <person name="Klenk H.P."/>
            <person name="Zhang Y."/>
            <person name="Roberts G.P."/>
            <person name="Reslewic S."/>
            <person name="Schwartz D.C."/>
        </authorList>
    </citation>
    <scope>NUCLEOTIDE SEQUENCE [LARGE SCALE GENOMIC DNA]</scope>
    <source>
        <strain evidence="7">ATCC 11170 / ATH 1.1.1 / DSM 467 / LMG 4362 / NCIMB 8255 / S1</strain>
    </source>
</reference>
<dbReference type="KEGG" id="rru:Rru_A1141"/>
<feature type="domain" description="Alanine racemase N-terminal" evidence="5">
    <location>
        <begin position="34"/>
        <end position="248"/>
    </location>
</feature>
<accession>Q2RVA3</accession>
<dbReference type="InterPro" id="IPR011078">
    <property type="entry name" value="PyrdxlP_homeostasis"/>
</dbReference>
<proteinExistence type="inferred from homology"/>
<evidence type="ECO:0000259" key="5">
    <source>
        <dbReference type="Pfam" id="PF01168"/>
    </source>
</evidence>
<dbReference type="CDD" id="cd00635">
    <property type="entry name" value="PLPDE_III_YBL036c_like"/>
    <property type="match status" value="1"/>
</dbReference>
<dbReference type="GO" id="GO:0030170">
    <property type="term" value="F:pyridoxal phosphate binding"/>
    <property type="evidence" value="ECO:0007669"/>
    <property type="project" value="UniProtKB-UniRule"/>
</dbReference>
<gene>
    <name evidence="6" type="ordered locus">Rru_A1141</name>
</gene>
<dbReference type="eggNOG" id="COG0325">
    <property type="taxonomic scope" value="Bacteria"/>
</dbReference>
<dbReference type="Proteomes" id="UP000001929">
    <property type="component" value="Chromosome"/>
</dbReference>
<dbReference type="SUPFAM" id="SSF51419">
    <property type="entry name" value="PLP-binding barrel"/>
    <property type="match status" value="1"/>
</dbReference>
<comment type="similarity">
    <text evidence="2 4">Belongs to the pyridoxal phosphate-binding protein YggS/PROSC family.</text>
</comment>